<sequence length="227" mass="26502">MYYLCEIEDDNDIIKIALPKEKIIGISDKVVKSTKTCDFALHKNKLYPILTHADLKNPKFKFFLIFKDFAFGITRLIKETKSTPIEIIKNELYTGLIKEKEEYFIYNIEKLKPTQKVRYLDRNDNNEFDEEKFNYVVVDRKYAIAINNISTILSSKEIVKYPTEKFIGFVDYKKIIPVKQIKEGKYVIITNNIAYQCSDIQTANGKVLEGEDEKVLESNIGKFPILE</sequence>
<protein>
    <submittedName>
        <fullName evidence="1">Uncharacterized protein</fullName>
    </submittedName>
</protein>
<reference evidence="1 2" key="1">
    <citation type="submission" date="2020-08" db="EMBL/GenBank/DDBJ databases">
        <title>Genomic Encyclopedia of Type Strains, Phase IV (KMG-IV): sequencing the most valuable type-strain genomes for metagenomic binning, comparative biology and taxonomic classification.</title>
        <authorList>
            <person name="Goeker M."/>
        </authorList>
    </citation>
    <scope>NUCLEOTIDE SEQUENCE [LARGE SCALE GENOMIC DNA]</scope>
    <source>
        <strain evidence="1 2">DSM 13481</strain>
    </source>
</reference>
<dbReference type="AlphaFoldDB" id="A0A841GEM3"/>
<evidence type="ECO:0000313" key="2">
    <source>
        <dbReference type="Proteomes" id="UP000555828"/>
    </source>
</evidence>
<dbReference type="EMBL" id="JACHEX010000001">
    <property type="protein sequence ID" value="MBB6062002.1"/>
    <property type="molecule type" value="Genomic_DNA"/>
</dbReference>
<gene>
    <name evidence="1" type="ORF">HNP65_000424</name>
</gene>
<name>A0A841GEM3_9BACT</name>
<proteinExistence type="predicted"/>
<dbReference type="RefSeq" id="WP_184618739.1">
    <property type="nucleotide sequence ID" value="NZ_JACHEX010000001.1"/>
</dbReference>
<organism evidence="1 2">
    <name type="scientific">Thermosipho japonicus</name>
    <dbReference type="NCBI Taxonomy" id="90323"/>
    <lineage>
        <taxon>Bacteria</taxon>
        <taxon>Thermotogati</taxon>
        <taxon>Thermotogota</taxon>
        <taxon>Thermotogae</taxon>
        <taxon>Thermotogales</taxon>
        <taxon>Fervidobacteriaceae</taxon>
        <taxon>Thermosipho</taxon>
    </lineage>
</organism>
<comment type="caution">
    <text evidence="1">The sequence shown here is derived from an EMBL/GenBank/DDBJ whole genome shotgun (WGS) entry which is preliminary data.</text>
</comment>
<dbReference type="Proteomes" id="UP000555828">
    <property type="component" value="Unassembled WGS sequence"/>
</dbReference>
<accession>A0A841GEM3</accession>
<evidence type="ECO:0000313" key="1">
    <source>
        <dbReference type="EMBL" id="MBB6062002.1"/>
    </source>
</evidence>
<keyword evidence="2" id="KW-1185">Reference proteome</keyword>